<evidence type="ECO:0000256" key="1">
    <source>
        <dbReference type="SAM" id="MobiDB-lite"/>
    </source>
</evidence>
<feature type="compositionally biased region" description="Basic and acidic residues" evidence="1">
    <location>
        <begin position="70"/>
        <end position="86"/>
    </location>
</feature>
<accession>A0AAV5USU3</accession>
<feature type="region of interest" description="Disordered" evidence="1">
    <location>
        <begin position="233"/>
        <end position="265"/>
    </location>
</feature>
<evidence type="ECO:0000313" key="2">
    <source>
        <dbReference type="EMBL" id="GMT09647.1"/>
    </source>
</evidence>
<evidence type="ECO:0000313" key="3">
    <source>
        <dbReference type="Proteomes" id="UP001432322"/>
    </source>
</evidence>
<feature type="compositionally biased region" description="Low complexity" evidence="1">
    <location>
        <begin position="1352"/>
        <end position="1364"/>
    </location>
</feature>
<feature type="compositionally biased region" description="Polar residues" evidence="1">
    <location>
        <begin position="183"/>
        <end position="196"/>
    </location>
</feature>
<gene>
    <name evidence="2" type="ORF">PFISCL1PPCAC_944</name>
</gene>
<feature type="region of interest" description="Disordered" evidence="1">
    <location>
        <begin position="1"/>
        <end position="127"/>
    </location>
</feature>
<dbReference type="Proteomes" id="UP001432322">
    <property type="component" value="Unassembled WGS sequence"/>
</dbReference>
<feature type="region of interest" description="Disordered" evidence="1">
    <location>
        <begin position="876"/>
        <end position="945"/>
    </location>
</feature>
<feature type="compositionally biased region" description="Basic and acidic residues" evidence="1">
    <location>
        <begin position="817"/>
        <end position="847"/>
    </location>
</feature>
<feature type="region of interest" description="Disordered" evidence="1">
    <location>
        <begin position="381"/>
        <end position="441"/>
    </location>
</feature>
<feature type="region of interest" description="Disordered" evidence="1">
    <location>
        <begin position="1283"/>
        <end position="1375"/>
    </location>
</feature>
<name>A0AAV5USU3_9BILA</name>
<reference evidence="2" key="1">
    <citation type="submission" date="2023-10" db="EMBL/GenBank/DDBJ databases">
        <title>Genome assembly of Pristionchus species.</title>
        <authorList>
            <person name="Yoshida K."/>
            <person name="Sommer R.J."/>
        </authorList>
    </citation>
    <scope>NUCLEOTIDE SEQUENCE</scope>
    <source>
        <strain evidence="2">RS5133</strain>
    </source>
</reference>
<dbReference type="EMBL" id="BTSY01000001">
    <property type="protein sequence ID" value="GMT09647.1"/>
    <property type="molecule type" value="Genomic_DNA"/>
</dbReference>
<feature type="compositionally biased region" description="Basic and acidic residues" evidence="1">
    <location>
        <begin position="1736"/>
        <end position="1747"/>
    </location>
</feature>
<feature type="compositionally biased region" description="Pro residues" evidence="1">
    <location>
        <begin position="243"/>
        <end position="253"/>
    </location>
</feature>
<feature type="compositionally biased region" description="Basic and acidic residues" evidence="1">
    <location>
        <begin position="553"/>
        <end position="583"/>
    </location>
</feature>
<feature type="compositionally biased region" description="Basic and acidic residues" evidence="1">
    <location>
        <begin position="1294"/>
        <end position="1303"/>
    </location>
</feature>
<comment type="caution">
    <text evidence="2">The sequence shown here is derived from an EMBL/GenBank/DDBJ whole genome shotgun (WGS) entry which is preliminary data.</text>
</comment>
<feature type="compositionally biased region" description="Pro residues" evidence="1">
    <location>
        <begin position="915"/>
        <end position="931"/>
    </location>
</feature>
<organism evidence="2 3">
    <name type="scientific">Pristionchus fissidentatus</name>
    <dbReference type="NCBI Taxonomy" id="1538716"/>
    <lineage>
        <taxon>Eukaryota</taxon>
        <taxon>Metazoa</taxon>
        <taxon>Ecdysozoa</taxon>
        <taxon>Nematoda</taxon>
        <taxon>Chromadorea</taxon>
        <taxon>Rhabditida</taxon>
        <taxon>Rhabditina</taxon>
        <taxon>Diplogasteromorpha</taxon>
        <taxon>Diplogasteroidea</taxon>
        <taxon>Neodiplogasteridae</taxon>
        <taxon>Pristionchus</taxon>
    </lineage>
</organism>
<feature type="non-terminal residue" evidence="2">
    <location>
        <position position="1780"/>
    </location>
</feature>
<feature type="non-terminal residue" evidence="2">
    <location>
        <position position="1"/>
    </location>
</feature>
<feature type="region of interest" description="Disordered" evidence="1">
    <location>
        <begin position="1680"/>
        <end position="1780"/>
    </location>
</feature>
<feature type="region of interest" description="Disordered" evidence="1">
    <location>
        <begin position="715"/>
        <end position="734"/>
    </location>
</feature>
<feature type="region of interest" description="Disordered" evidence="1">
    <location>
        <begin position="1524"/>
        <end position="1579"/>
    </location>
</feature>
<feature type="compositionally biased region" description="Low complexity" evidence="1">
    <location>
        <begin position="395"/>
        <end position="410"/>
    </location>
</feature>
<feature type="region of interest" description="Disordered" evidence="1">
    <location>
        <begin position="1594"/>
        <end position="1613"/>
    </location>
</feature>
<feature type="region of interest" description="Disordered" evidence="1">
    <location>
        <begin position="521"/>
        <end position="649"/>
    </location>
</feature>
<feature type="compositionally biased region" description="Acidic residues" evidence="1">
    <location>
        <begin position="605"/>
        <end position="617"/>
    </location>
</feature>
<feature type="region of interest" description="Disordered" evidence="1">
    <location>
        <begin position="173"/>
        <end position="196"/>
    </location>
</feature>
<sequence>LLSLQLEMSDDSTGTGDPPPEKPPSDKPAQPAESASCAAKPVPVIPKSLPTAPRDRCPDISFTDSDDPEGDAKPSRSRDATQRPESPKAGPSTDRNQDSSSDEAPVLARASSPFKPLATSSPKVVKIPQLTETVVKKAGTPVVVSMKRPMAQSASRTTSDLYEKYPWLKPTQPSALLQEKSEPTSASSTPGWQQSSLQKQRALGYVQKAAAPSPMWQQNVVPPVRLNATPVARPGTKGGAIPVPKPRALPPPVAGTVPTRGRDHVPSFRDLATPIAVTKIGSPYVQQDAAAATRQAAVAAAAPTRLQLQQGGRPVAGGGTVTVSKPITTPALAVLHNIQKQEQRPIDKLLSKDTSKMSESELAFHKKMVQRRRELDELLEEERAEDEALGRSLATPSSSTPSTSRHTPYTVTSTSRLTSATVPSDSRPIPSTVTTGGSRPLLRVNDDLTKRFMDSASYNESKWKTAKPGVVSDEASTPKASYMLAEMLRTTKKGFKSRGATQLASDALEKVNEKPLFKIKKEFDPFAPPPPEKEKPPRKPIVRKKKVDLATVKSEEGQREGADGENQEKSPMKGSSQEKDKSPVKKTVGGVEGEEGGEENHMDTGDNDFNNDFDDDFGGGGGSDNGGEEEEGDATGNASSSVIDVGSPVKPMIVKREGDKLSPASIKAKAKKDLEEKRAELLKPSLHKMFAEEKEALAKSKAQFEKELIEKMSKDQERLPALPSKSQLQTLKDKPVDLQKAMDRLVESMKSVGSKERLPQGVKGELSKHMNEMMDSMRKEVFLGAVRTEVYEAEGNMFKGAVDQYVKSSSIVKITEEDQKRGAQEAKWRRESVMKHRARREAQREQQRAATVIKVIGVTPKGKLVKRKVKPTFAQLLRRKVSAPETPPGSPPRDSDGEPATPPVSTAGSREPSPFRIPDPTTPPGSPPPPGTEKRNKNVPTKKRLEIQLDESYDNVDEFMAEPDEGEPMLDLHKMEVMRKRQLRQHQSSYRDAMERYNAQVENKGKMIGLPRQMSKKAMEFMYASNYDETPSTNKMENILRVSRNVPSSTIKREMGGFKIVGYASDEFTPVRTRKPDRRRGDPAQQEALFKKAMEQLKNLDDRKMTSISRTEEEAKSIVQSLFAAKSKPAASDDHILEQLDEDIVDLEEADKSTRANEKPIIRPPLMKSTSAVEPDTFIDEGMDDDWGVREEVEEEEEDTQMGRRRSVTAKLSVEPMTEEKMKENIEESGRLFAKMEKSLAREDITDADKDFFIDVVIRKASAILSSMENSLKFDPAMPTLAGPDVAGGDDEDVQLKSKREKSTTPAVPGGSKENEGDEEDEEGRAPGLKASTEKDPDGTAARKSTVDDSGDTVATAKDTVTVDEPSTSKDTVADMERRKIVEKYLKKKEETEKAAANKEIMTRLAQLWKLSLGAPDNIQTVARRPMPTTEIDRARVVLDLREKIVMMQMRKMKKSLEKPPKVFEKEKKGVGIVSSPKKMKPILPIRLVPRPEPTKTIEQKIMEPPKKLGAILLPGMRPKADEPEARVMKLKIPEPEELLEKMRKDREERERQEVDKAERERRSKDDQIMREREEKRNRLKYEAELRRHEATRLAMIKAEKEKKEDDRKRDLRMRQRASLGGVVVGLMEGELLIQRDIDQPSDASAPEKTVVIRRVLSLKEKERRILREFYTYWSERTSKWKDSARQRVVSQPPKSKNYKPIVWRPIRSADLQKGAGRPAKVAEVVEVEHNEEESTERRKEGKKSGKDTVVATKTTVDEQPGTSKDEGIDKPSTSESSPV</sequence>
<feature type="compositionally biased region" description="Polar residues" evidence="1">
    <location>
        <begin position="411"/>
        <end position="437"/>
    </location>
</feature>
<feature type="compositionally biased region" description="Acidic residues" evidence="1">
    <location>
        <begin position="1177"/>
        <end position="1186"/>
    </location>
</feature>
<feature type="region of interest" description="Disordered" evidence="1">
    <location>
        <begin position="1159"/>
        <end position="1186"/>
    </location>
</feature>
<protein>
    <submittedName>
        <fullName evidence="2">Uncharacterized protein</fullName>
    </submittedName>
</protein>
<proteinExistence type="predicted"/>
<keyword evidence="3" id="KW-1185">Reference proteome</keyword>
<feature type="region of interest" description="Disordered" evidence="1">
    <location>
        <begin position="817"/>
        <end position="848"/>
    </location>
</feature>